<dbReference type="InterPro" id="IPR000551">
    <property type="entry name" value="MerR-type_HTH_dom"/>
</dbReference>
<dbReference type="CDD" id="cd02440">
    <property type="entry name" value="AdoMet_MTases"/>
    <property type="match status" value="1"/>
</dbReference>
<dbReference type="Pfam" id="PF13649">
    <property type="entry name" value="Methyltransf_25"/>
    <property type="match status" value="1"/>
</dbReference>
<reference evidence="4 5" key="1">
    <citation type="submission" date="2016-09" db="EMBL/GenBank/DDBJ databases">
        <title>Genomic analysis reveals versatility of anaerobic energy metabolism of Geosporobacter ferrireducens IRF9 of phylum Firmicutes.</title>
        <authorList>
            <person name="Kim S.-J."/>
        </authorList>
    </citation>
    <scope>NUCLEOTIDE SEQUENCE [LARGE SCALE GENOMIC DNA]</scope>
    <source>
        <strain evidence="4 5">IRF9</strain>
    </source>
</reference>
<keyword evidence="1" id="KW-0238">DNA-binding</keyword>
<feature type="coiled-coil region" evidence="2">
    <location>
        <begin position="83"/>
        <end position="110"/>
    </location>
</feature>
<dbReference type="Pfam" id="PF13411">
    <property type="entry name" value="MerR_1"/>
    <property type="match status" value="1"/>
</dbReference>
<proteinExistence type="predicted"/>
<dbReference type="PANTHER" id="PTHR30204:SF96">
    <property type="entry name" value="CHROMOSOME-ANCHORING PROTEIN RACA"/>
    <property type="match status" value="1"/>
</dbReference>
<keyword evidence="2" id="KW-0175">Coiled coil</keyword>
<dbReference type="SMART" id="SM00422">
    <property type="entry name" value="HTH_MERR"/>
    <property type="match status" value="1"/>
</dbReference>
<dbReference type="RefSeq" id="WP_069974433.1">
    <property type="nucleotide sequence ID" value="NZ_CP017269.1"/>
</dbReference>
<organism evidence="4 5">
    <name type="scientific">Geosporobacter ferrireducens</name>
    <dbReference type="NCBI Taxonomy" id="1424294"/>
    <lineage>
        <taxon>Bacteria</taxon>
        <taxon>Bacillati</taxon>
        <taxon>Bacillota</taxon>
        <taxon>Clostridia</taxon>
        <taxon>Peptostreptococcales</taxon>
        <taxon>Thermotaleaceae</taxon>
        <taxon>Geosporobacter</taxon>
    </lineage>
</organism>
<dbReference type="Gene3D" id="3.40.50.150">
    <property type="entry name" value="Vaccinia Virus protein VP39"/>
    <property type="match status" value="1"/>
</dbReference>
<name>A0A1D8GD86_9FIRM</name>
<dbReference type="OrthoDB" id="1770985at2"/>
<dbReference type="InterPro" id="IPR009061">
    <property type="entry name" value="DNA-bd_dom_put_sf"/>
</dbReference>
<dbReference type="InterPro" id="IPR041698">
    <property type="entry name" value="Methyltransf_25"/>
</dbReference>
<keyword evidence="5" id="KW-1185">Reference proteome</keyword>
<dbReference type="Gene3D" id="1.10.1660.10">
    <property type="match status" value="1"/>
</dbReference>
<dbReference type="InterPro" id="IPR029063">
    <property type="entry name" value="SAM-dependent_MTases_sf"/>
</dbReference>
<evidence type="ECO:0000256" key="1">
    <source>
        <dbReference type="ARBA" id="ARBA00023125"/>
    </source>
</evidence>
<evidence type="ECO:0000313" key="4">
    <source>
        <dbReference type="EMBL" id="AOT68867.1"/>
    </source>
</evidence>
<dbReference type="PROSITE" id="PS50937">
    <property type="entry name" value="HTH_MERR_2"/>
    <property type="match status" value="1"/>
</dbReference>
<gene>
    <name evidence="4" type="ORF">Gferi_04430</name>
</gene>
<dbReference type="EMBL" id="CP017269">
    <property type="protein sequence ID" value="AOT68867.1"/>
    <property type="molecule type" value="Genomic_DNA"/>
</dbReference>
<dbReference type="SUPFAM" id="SSF53335">
    <property type="entry name" value="S-adenosyl-L-methionine-dependent methyltransferases"/>
    <property type="match status" value="1"/>
</dbReference>
<dbReference type="InterPro" id="IPR047057">
    <property type="entry name" value="MerR_fam"/>
</dbReference>
<evidence type="ECO:0000313" key="5">
    <source>
        <dbReference type="Proteomes" id="UP000095743"/>
    </source>
</evidence>
<dbReference type="SUPFAM" id="SSF46955">
    <property type="entry name" value="Putative DNA-binding domain"/>
    <property type="match status" value="1"/>
</dbReference>
<dbReference type="KEGG" id="gfe:Gferi_04430"/>
<evidence type="ECO:0000256" key="2">
    <source>
        <dbReference type="SAM" id="Coils"/>
    </source>
</evidence>
<feature type="domain" description="HTH merR-type" evidence="3">
    <location>
        <begin position="1"/>
        <end position="67"/>
    </location>
</feature>
<sequence>MKIGVFAQNHHISVDAVRHYMALSLLLPRKKGSHYIFSEKDSQDLEELLELKTLGFTLTEIQKIFSYKRLTTLKTQEDRNHYKALLNHKRQQLIQQQAELEKKQKCLEEKISAIASTPSPVRSLLGLPLLFLQHLACPDCGSSLTISNGLLEQNMILKGNFTCTCGYYGEISEGIFVSLTEEDKKKIIPTKGGAETLQEYVDMNSPKYISFMYHTIQRSIQLLKTEPLENSIILELGTGSGFFLKQFLNHIPPTAYYIICDHNLERIQIVKDYLEKESGHNQFIFLCADFERLPIASASLDFVIDYWSSAIYNLNNDKLLVSQIADRVKSAGKLIGSYIYMGKKAVLFSNLPKAQWPYYQMEPLQKMLCDSPFRFLLLEELGLIEEFDAPSEPLMVGNQVHAFIYYGKKC</sequence>
<dbReference type="Proteomes" id="UP000095743">
    <property type="component" value="Chromosome"/>
</dbReference>
<dbReference type="AlphaFoldDB" id="A0A1D8GD86"/>
<protein>
    <recommendedName>
        <fullName evidence="3">HTH merR-type domain-containing protein</fullName>
    </recommendedName>
</protein>
<dbReference type="PANTHER" id="PTHR30204">
    <property type="entry name" value="REDOX-CYCLING DRUG-SENSING TRANSCRIPTIONAL ACTIVATOR SOXR"/>
    <property type="match status" value="1"/>
</dbReference>
<evidence type="ECO:0000259" key="3">
    <source>
        <dbReference type="PROSITE" id="PS50937"/>
    </source>
</evidence>
<accession>A0A1D8GD86</accession>
<dbReference type="STRING" id="1424294.Gferi_04430"/>
<dbReference type="GO" id="GO:0003677">
    <property type="term" value="F:DNA binding"/>
    <property type="evidence" value="ECO:0007669"/>
    <property type="project" value="UniProtKB-KW"/>
</dbReference>
<dbReference type="GO" id="GO:0003700">
    <property type="term" value="F:DNA-binding transcription factor activity"/>
    <property type="evidence" value="ECO:0007669"/>
    <property type="project" value="InterPro"/>
</dbReference>